<dbReference type="InterPro" id="IPR016197">
    <property type="entry name" value="Chromo-like_dom_sf"/>
</dbReference>
<reference evidence="2 3" key="1">
    <citation type="submission" date="2023-03" db="EMBL/GenBank/DDBJ databases">
        <title>WGS of Gossypium arboreum.</title>
        <authorList>
            <person name="Yu D."/>
        </authorList>
    </citation>
    <scope>NUCLEOTIDE SEQUENCE [LARGE SCALE GENOMIC DNA]</scope>
    <source>
        <tissue evidence="2">Leaf</tissue>
    </source>
</reference>
<dbReference type="SUPFAM" id="SSF54160">
    <property type="entry name" value="Chromo domain-like"/>
    <property type="match status" value="1"/>
</dbReference>
<feature type="domain" description="Tf2-1-like SH3-like" evidence="1">
    <location>
        <begin position="60"/>
        <end position="124"/>
    </location>
</feature>
<evidence type="ECO:0000313" key="2">
    <source>
        <dbReference type="EMBL" id="KAK5793969.1"/>
    </source>
</evidence>
<gene>
    <name evidence="2" type="ORF">PVK06_035156</name>
</gene>
<evidence type="ECO:0000259" key="1">
    <source>
        <dbReference type="Pfam" id="PF24626"/>
    </source>
</evidence>
<dbReference type="InterPro" id="IPR056924">
    <property type="entry name" value="SH3_Tf2-1"/>
</dbReference>
<dbReference type="PANTHER" id="PTHR46148">
    <property type="entry name" value="CHROMO DOMAIN-CONTAINING PROTEIN"/>
    <property type="match status" value="1"/>
</dbReference>
<name>A0ABR0NI77_GOSAR</name>
<comment type="caution">
    <text evidence="2">The sequence shown here is derived from an EMBL/GenBank/DDBJ whole genome shotgun (WGS) entry which is preliminary data.</text>
</comment>
<sequence length="214" mass="25344">MDFVSGLPLTPTKKDSVWVVLVADTESKVKLIRDRLKEASDRQKSYADLKRKEIEFDVWDMVFLKVSPWKKILRFGKKGKLSPRFIGPYRVLKRVGPVAYQLELPSELDRIHDVFHVSMLRRYRLDPSHVVPVEQIEVKTDLTFEEEPVQILDREVKILRRKSVPLVKVLWRNHGREEATWELEETMRQQYPQLFRSGKFRGRNFFKGGRVVKP</sequence>
<accession>A0ABR0NI77</accession>
<protein>
    <recommendedName>
        <fullName evidence="1">Tf2-1-like SH3-like domain-containing protein</fullName>
    </recommendedName>
</protein>
<proteinExistence type="predicted"/>
<dbReference type="Proteomes" id="UP001358586">
    <property type="component" value="Chromosome 10"/>
</dbReference>
<dbReference type="PANTHER" id="PTHR46148:SF44">
    <property type="entry name" value="GAG-POL POLYPROTEIN"/>
    <property type="match status" value="1"/>
</dbReference>
<dbReference type="EMBL" id="JARKNE010000010">
    <property type="protein sequence ID" value="KAK5793969.1"/>
    <property type="molecule type" value="Genomic_DNA"/>
</dbReference>
<keyword evidence="3" id="KW-1185">Reference proteome</keyword>
<organism evidence="2 3">
    <name type="scientific">Gossypium arboreum</name>
    <name type="common">Tree cotton</name>
    <name type="synonym">Gossypium nanking</name>
    <dbReference type="NCBI Taxonomy" id="29729"/>
    <lineage>
        <taxon>Eukaryota</taxon>
        <taxon>Viridiplantae</taxon>
        <taxon>Streptophyta</taxon>
        <taxon>Embryophyta</taxon>
        <taxon>Tracheophyta</taxon>
        <taxon>Spermatophyta</taxon>
        <taxon>Magnoliopsida</taxon>
        <taxon>eudicotyledons</taxon>
        <taxon>Gunneridae</taxon>
        <taxon>Pentapetalae</taxon>
        <taxon>rosids</taxon>
        <taxon>malvids</taxon>
        <taxon>Malvales</taxon>
        <taxon>Malvaceae</taxon>
        <taxon>Malvoideae</taxon>
        <taxon>Gossypium</taxon>
    </lineage>
</organism>
<dbReference type="Pfam" id="PF24626">
    <property type="entry name" value="SH3_Tf2-1"/>
    <property type="match status" value="1"/>
</dbReference>
<evidence type="ECO:0000313" key="3">
    <source>
        <dbReference type="Proteomes" id="UP001358586"/>
    </source>
</evidence>